<gene>
    <name evidence="2" type="ordered locus">MODMU_0427</name>
</gene>
<evidence type="ECO:0000313" key="2">
    <source>
        <dbReference type="EMBL" id="CCH85885.1"/>
    </source>
</evidence>
<sequence length="151" mass="15329">MGPVPLGRLGRAGRRAVTDRSPGGFGAPYHVSVRSPSCENARAAGGGQQRKAGPVRGLQVGLSPSVVPAGAPAVIGGNVLLFAPAAARAAARRAAASGGPVRPAMSAAAMAKPCSCGHGKQAHEHYRRGSDCAMCSCAKYSRPFLSRFLPR</sequence>
<proteinExistence type="predicted"/>
<name>I4ER72_MODI5</name>
<dbReference type="Proteomes" id="UP000006461">
    <property type="component" value="Chromosome"/>
</dbReference>
<keyword evidence="3" id="KW-1185">Reference proteome</keyword>
<dbReference type="eggNOG" id="ENOG5031WU8">
    <property type="taxonomic scope" value="Bacteria"/>
</dbReference>
<reference evidence="2 3" key="1">
    <citation type="journal article" date="2012" name="J. Bacteriol.">
        <title>Genome Sequence of Radiation-Resistant Modestobacter marinus Strain BC501, a Representative Actinobacterium That Thrives on Calcareous Stone Surfaces.</title>
        <authorList>
            <person name="Normand P."/>
            <person name="Gury J."/>
            <person name="Pujic P."/>
            <person name="Chouaia B."/>
            <person name="Crotti E."/>
            <person name="Brusetti L."/>
            <person name="Daffonchio D."/>
            <person name="Vacherie B."/>
            <person name="Barbe V."/>
            <person name="Medigue C."/>
            <person name="Calteau A."/>
            <person name="Ghodhbane-Gtari F."/>
            <person name="Essoussi I."/>
            <person name="Nouioui I."/>
            <person name="Abbassi-Ghozzi I."/>
            <person name="Gtari M."/>
        </authorList>
    </citation>
    <scope>NUCLEOTIDE SEQUENCE [LARGE SCALE GENOMIC DNA]</scope>
    <source>
        <strain evidence="3">BC 501</strain>
    </source>
</reference>
<dbReference type="HOGENOM" id="CLU_1729310_0_0_11"/>
<dbReference type="KEGG" id="mmar:MODMU_0427"/>
<dbReference type="EMBL" id="FO203431">
    <property type="protein sequence ID" value="CCH85885.1"/>
    <property type="molecule type" value="Genomic_DNA"/>
</dbReference>
<evidence type="ECO:0000313" key="3">
    <source>
        <dbReference type="Proteomes" id="UP000006461"/>
    </source>
</evidence>
<feature type="region of interest" description="Disordered" evidence="1">
    <location>
        <begin position="1"/>
        <end position="31"/>
    </location>
</feature>
<evidence type="ECO:0000256" key="1">
    <source>
        <dbReference type="SAM" id="MobiDB-lite"/>
    </source>
</evidence>
<organism evidence="2 3">
    <name type="scientific">Modestobacter italicus (strain DSM 44449 / CECT 9708 / BC 501)</name>
    <dbReference type="NCBI Taxonomy" id="2732864"/>
    <lineage>
        <taxon>Bacteria</taxon>
        <taxon>Bacillati</taxon>
        <taxon>Actinomycetota</taxon>
        <taxon>Actinomycetes</taxon>
        <taxon>Geodermatophilales</taxon>
        <taxon>Geodermatophilaceae</taxon>
        <taxon>Modestobacter</taxon>
    </lineage>
</organism>
<dbReference type="AlphaFoldDB" id="I4ER72"/>
<protein>
    <submittedName>
        <fullName evidence="2">Uncharacterized protein</fullName>
    </submittedName>
</protein>
<accession>I4ER72</accession>